<dbReference type="Pfam" id="PF01047">
    <property type="entry name" value="MarR"/>
    <property type="match status" value="1"/>
</dbReference>
<evidence type="ECO:0000256" key="3">
    <source>
        <dbReference type="ARBA" id="ARBA00023163"/>
    </source>
</evidence>
<dbReference type="SMART" id="SM00347">
    <property type="entry name" value="HTH_MARR"/>
    <property type="match status" value="1"/>
</dbReference>
<dbReference type="Gene3D" id="1.10.10.10">
    <property type="entry name" value="Winged helix-like DNA-binding domain superfamily/Winged helix DNA-binding domain"/>
    <property type="match status" value="1"/>
</dbReference>
<dbReference type="HOGENOM" id="CLU_083287_11_1_14"/>
<keyword evidence="3" id="KW-0804">Transcription</keyword>
<dbReference type="KEGG" id="apal:BN85413530"/>
<gene>
    <name evidence="5" type="ORF">BN85413530</name>
</gene>
<keyword evidence="2" id="KW-0238">DNA-binding</keyword>
<keyword evidence="6" id="KW-1185">Reference proteome</keyword>
<dbReference type="GO" id="GO:0003677">
    <property type="term" value="F:DNA binding"/>
    <property type="evidence" value="ECO:0007669"/>
    <property type="project" value="UniProtKB-KW"/>
</dbReference>
<evidence type="ECO:0000256" key="2">
    <source>
        <dbReference type="ARBA" id="ARBA00023125"/>
    </source>
</evidence>
<dbReference type="STRING" id="1318466.BN85413530"/>
<name>U4KQP3_ALTPJ</name>
<keyword evidence="1" id="KW-0805">Transcription regulation</keyword>
<dbReference type="PANTHER" id="PTHR42756:SF1">
    <property type="entry name" value="TRANSCRIPTIONAL REPRESSOR OF EMRAB OPERON"/>
    <property type="match status" value="1"/>
</dbReference>
<dbReference type="RefSeq" id="WP_030003813.1">
    <property type="nucleotide sequence ID" value="NC_022538.1"/>
</dbReference>
<dbReference type="PROSITE" id="PS50995">
    <property type="entry name" value="HTH_MARR_2"/>
    <property type="match status" value="1"/>
</dbReference>
<dbReference type="EMBL" id="FO681347">
    <property type="protein sequence ID" value="CCV64930.1"/>
    <property type="molecule type" value="Genomic_DNA"/>
</dbReference>
<dbReference type="OrthoDB" id="5461037at2"/>
<proteinExistence type="predicted"/>
<sequence>MAKSKEIINELLVEVFNHILSIEETTLRHRGVTLSMTEVHVLEAIRNVSDTTMGSVAKKLRVTLGTLTTSVNVLVKKGYVYRYRDEEDRRKVYLKLTEEALKVLVIHDEFHDEMIDSIFKELELDKDEALMKSLDSIRLYFKDKY</sequence>
<organism evidence="5 6">
    <name type="scientific">Alteracholeplasma palmae (strain ATCC 49389 / J233)</name>
    <name type="common">Acholeplasma palmae</name>
    <dbReference type="NCBI Taxonomy" id="1318466"/>
    <lineage>
        <taxon>Bacteria</taxon>
        <taxon>Bacillati</taxon>
        <taxon>Mycoplasmatota</taxon>
        <taxon>Mollicutes</taxon>
        <taxon>Acholeplasmatales</taxon>
        <taxon>Acholeplasmataceae</taxon>
        <taxon>Acholeplasma</taxon>
    </lineage>
</organism>
<dbReference type="InterPro" id="IPR000835">
    <property type="entry name" value="HTH_MarR-typ"/>
</dbReference>
<feature type="domain" description="HTH marR-type" evidence="4">
    <location>
        <begin position="1"/>
        <end position="139"/>
    </location>
</feature>
<reference evidence="5 6" key="1">
    <citation type="journal article" date="2013" name="J. Mol. Microbiol. Biotechnol.">
        <title>Analysis of the Complete Genomes of Acholeplasma brassicae , A. palmae and A. laidlawii and Their Comparison to the Obligate Parasites from ' Candidatus Phytoplasma'.</title>
        <authorList>
            <person name="Kube M."/>
            <person name="Siewert C."/>
            <person name="Migdoll A.M."/>
            <person name="Duduk B."/>
            <person name="Holz S."/>
            <person name="Rabus R."/>
            <person name="Seemuller E."/>
            <person name="Mitrovic J."/>
            <person name="Muller I."/>
            <person name="Buttner C."/>
            <person name="Reinhardt R."/>
        </authorList>
    </citation>
    <scope>NUCLEOTIDE SEQUENCE [LARGE SCALE GENOMIC DNA]</scope>
    <source>
        <strain evidence="5 6">J233</strain>
    </source>
</reference>
<dbReference type="InterPro" id="IPR036388">
    <property type="entry name" value="WH-like_DNA-bd_sf"/>
</dbReference>
<protein>
    <submittedName>
        <fullName evidence="5">Transcriptional regulator, MarR family</fullName>
    </submittedName>
</protein>
<dbReference type="PANTHER" id="PTHR42756">
    <property type="entry name" value="TRANSCRIPTIONAL REGULATOR, MARR"/>
    <property type="match status" value="1"/>
</dbReference>
<dbReference type="InterPro" id="IPR036390">
    <property type="entry name" value="WH_DNA-bd_sf"/>
</dbReference>
<dbReference type="PRINTS" id="PR00598">
    <property type="entry name" value="HTHMARR"/>
</dbReference>
<dbReference type="Proteomes" id="UP000032740">
    <property type="component" value="Chromosome"/>
</dbReference>
<dbReference type="GO" id="GO:0003700">
    <property type="term" value="F:DNA-binding transcription factor activity"/>
    <property type="evidence" value="ECO:0007669"/>
    <property type="project" value="InterPro"/>
</dbReference>
<evidence type="ECO:0000256" key="1">
    <source>
        <dbReference type="ARBA" id="ARBA00023015"/>
    </source>
</evidence>
<evidence type="ECO:0000259" key="4">
    <source>
        <dbReference type="PROSITE" id="PS50995"/>
    </source>
</evidence>
<evidence type="ECO:0000313" key="5">
    <source>
        <dbReference type="EMBL" id="CCV64930.1"/>
    </source>
</evidence>
<dbReference type="SUPFAM" id="SSF46785">
    <property type="entry name" value="Winged helix' DNA-binding domain"/>
    <property type="match status" value="1"/>
</dbReference>
<accession>U4KQP3</accession>
<dbReference type="AlphaFoldDB" id="U4KQP3"/>
<evidence type="ECO:0000313" key="6">
    <source>
        <dbReference type="Proteomes" id="UP000032740"/>
    </source>
</evidence>